<organism evidence="1 2">
    <name type="scientific">Pseudomonas syringae</name>
    <dbReference type="NCBI Taxonomy" id="317"/>
    <lineage>
        <taxon>Bacteria</taxon>
        <taxon>Pseudomonadati</taxon>
        <taxon>Pseudomonadota</taxon>
        <taxon>Gammaproteobacteria</taxon>
        <taxon>Pseudomonadales</taxon>
        <taxon>Pseudomonadaceae</taxon>
        <taxon>Pseudomonas</taxon>
    </lineage>
</organism>
<evidence type="ECO:0000313" key="1">
    <source>
        <dbReference type="EMBL" id="KFE51945.1"/>
    </source>
</evidence>
<evidence type="ECO:0000313" key="2">
    <source>
        <dbReference type="Proteomes" id="UP000028631"/>
    </source>
</evidence>
<dbReference type="Proteomes" id="UP000028631">
    <property type="component" value="Unassembled WGS sequence"/>
</dbReference>
<dbReference type="OrthoDB" id="7004623at2"/>
<reference evidence="1 2" key="1">
    <citation type="submission" date="2014-07" db="EMBL/GenBank/DDBJ databases">
        <title>Draft Genome Sequences of Environmental Pseudomonas syringae strains.</title>
        <authorList>
            <person name="Baltrus D.A."/>
            <person name="Berge O."/>
            <person name="Morris C."/>
        </authorList>
    </citation>
    <scope>NUCLEOTIDE SEQUENCE [LARGE SCALE GENOMIC DNA]</scope>
    <source>
        <strain evidence="1 2">GAW0119</strain>
    </source>
</reference>
<sequence>MTEAKSNAVITTTNLVSFTGVSRDQRTDILNMLMYADHFAGQIDRRDRWAGWTLHYRKQLQFARCELISRFDHSPTVINNVRELEYLNIGVKGINGTAGLEDLARRSFKAVQLKQFADHFFQFGSGAGAFSRFQIAPCENIGEGTVVIAVCALQVSTETFSGGLFNLDEDREMVVRLEGGLYRFSEQAYSERRDYIRSRLSGVRREKLRLINL</sequence>
<comment type="caution">
    <text evidence="1">The sequence shown here is derived from an EMBL/GenBank/DDBJ whole genome shotgun (WGS) entry which is preliminary data.</text>
</comment>
<keyword evidence="2" id="KW-1185">Reference proteome</keyword>
<dbReference type="EMBL" id="JPQU01000078">
    <property type="protein sequence ID" value="KFE51945.1"/>
    <property type="molecule type" value="Genomic_DNA"/>
</dbReference>
<gene>
    <name evidence="1" type="ORF">IV01_22745</name>
</gene>
<name>A0A085V932_PSESX</name>
<dbReference type="PATRIC" id="fig|317.175.peg.4740"/>
<protein>
    <submittedName>
        <fullName evidence="1">Uncharacterized protein</fullName>
    </submittedName>
</protein>
<accession>A0A085V932</accession>
<dbReference type="AlphaFoldDB" id="A0A085V932"/>
<proteinExistence type="predicted"/>
<dbReference type="RefSeq" id="WP_032631135.1">
    <property type="nucleotide sequence ID" value="NZ_JPQU01000078.1"/>
</dbReference>